<dbReference type="InterPro" id="IPR011009">
    <property type="entry name" value="Kinase-like_dom_sf"/>
</dbReference>
<dbReference type="PROSITE" id="PS50297">
    <property type="entry name" value="ANK_REP_REGION"/>
    <property type="match status" value="10"/>
</dbReference>
<proteinExistence type="predicted"/>
<dbReference type="PANTHER" id="PTHR24189">
    <property type="entry name" value="MYOTROPHIN"/>
    <property type="match status" value="1"/>
</dbReference>
<dbReference type="Pfam" id="PF00069">
    <property type="entry name" value="Pkinase"/>
    <property type="match status" value="1"/>
</dbReference>
<feature type="repeat" description="ANK" evidence="5">
    <location>
        <begin position="42"/>
        <end position="75"/>
    </location>
</feature>
<dbReference type="InterPro" id="IPR036770">
    <property type="entry name" value="Ankyrin_rpt-contain_sf"/>
</dbReference>
<evidence type="ECO:0000256" key="6">
    <source>
        <dbReference type="PROSITE-ProRule" id="PRU10141"/>
    </source>
</evidence>
<dbReference type="GeneID" id="116304984"/>
<dbReference type="SUPFAM" id="SSF48403">
    <property type="entry name" value="Ankyrin repeat"/>
    <property type="match status" value="3"/>
</dbReference>
<evidence type="ECO:0000259" key="7">
    <source>
        <dbReference type="PROSITE" id="PS50011"/>
    </source>
</evidence>
<keyword evidence="1" id="KW-0677">Repeat</keyword>
<feature type="domain" description="Protein kinase" evidence="7">
    <location>
        <begin position="1068"/>
        <end position="1335"/>
    </location>
</feature>
<feature type="repeat" description="ANK" evidence="5">
    <location>
        <begin position="280"/>
        <end position="313"/>
    </location>
</feature>
<feature type="repeat" description="ANK" evidence="5">
    <location>
        <begin position="314"/>
        <end position="347"/>
    </location>
</feature>
<dbReference type="Pfam" id="PF12796">
    <property type="entry name" value="Ank_2"/>
    <property type="match status" value="3"/>
</dbReference>
<feature type="repeat" description="ANK" evidence="5">
    <location>
        <begin position="144"/>
        <end position="177"/>
    </location>
</feature>
<organism evidence="9 10">
    <name type="scientific">Actinia tenebrosa</name>
    <name type="common">Australian red waratah sea anemone</name>
    <dbReference type="NCBI Taxonomy" id="6105"/>
    <lineage>
        <taxon>Eukaryota</taxon>
        <taxon>Metazoa</taxon>
        <taxon>Cnidaria</taxon>
        <taxon>Anthozoa</taxon>
        <taxon>Hexacorallia</taxon>
        <taxon>Actiniaria</taxon>
        <taxon>Actiniidae</taxon>
        <taxon>Actinia</taxon>
    </lineage>
</organism>
<dbReference type="KEGG" id="aten:116304984"/>
<evidence type="ECO:0000259" key="8">
    <source>
        <dbReference type="PROSITE" id="PS51392"/>
    </source>
</evidence>
<evidence type="ECO:0000313" key="9">
    <source>
        <dbReference type="Proteomes" id="UP000515163"/>
    </source>
</evidence>
<dbReference type="Proteomes" id="UP000515163">
    <property type="component" value="Unplaced"/>
</dbReference>
<feature type="binding site" evidence="6">
    <location>
        <position position="1101"/>
    </location>
    <ligand>
        <name>ATP</name>
        <dbReference type="ChEBI" id="CHEBI:30616"/>
    </ligand>
</feature>
<dbReference type="InterPro" id="IPR050745">
    <property type="entry name" value="Multifunctional_regulatory"/>
</dbReference>
<dbReference type="InterPro" id="IPR000719">
    <property type="entry name" value="Prot_kinase_dom"/>
</dbReference>
<dbReference type="PROSITE" id="PS00108">
    <property type="entry name" value="PROTEIN_KINASE_ST"/>
    <property type="match status" value="1"/>
</dbReference>
<dbReference type="PROSITE" id="PS51392">
    <property type="entry name" value="KEN"/>
    <property type="match status" value="1"/>
</dbReference>
<dbReference type="OrthoDB" id="6718656at2759"/>
<evidence type="ECO:0000256" key="2">
    <source>
        <dbReference type="ARBA" id="ARBA00022741"/>
    </source>
</evidence>
<dbReference type="GO" id="GO:0004672">
    <property type="term" value="F:protein kinase activity"/>
    <property type="evidence" value="ECO:0007669"/>
    <property type="project" value="InterPro"/>
</dbReference>
<evidence type="ECO:0000256" key="5">
    <source>
        <dbReference type="PROSITE-ProRule" id="PRU00023"/>
    </source>
</evidence>
<evidence type="ECO:0000256" key="4">
    <source>
        <dbReference type="ARBA" id="ARBA00023043"/>
    </source>
</evidence>
<dbReference type="PROSITE" id="PS00107">
    <property type="entry name" value="PROTEIN_KINASE_ATP"/>
    <property type="match status" value="1"/>
</dbReference>
<protein>
    <submittedName>
        <fullName evidence="10">Uncharacterized protein LOC116304984</fullName>
    </submittedName>
</protein>
<dbReference type="SMART" id="SM00248">
    <property type="entry name" value="ANK"/>
    <property type="match status" value="15"/>
</dbReference>
<keyword evidence="2 6" id="KW-0547">Nucleotide-binding</keyword>
<evidence type="ECO:0000256" key="1">
    <source>
        <dbReference type="ARBA" id="ARBA00022737"/>
    </source>
</evidence>
<dbReference type="SUPFAM" id="SSF56112">
    <property type="entry name" value="Protein kinase-like (PK-like)"/>
    <property type="match status" value="1"/>
</dbReference>
<dbReference type="Pfam" id="PF06479">
    <property type="entry name" value="Ribonuc_2-5A"/>
    <property type="match status" value="1"/>
</dbReference>
<feature type="repeat" description="ANK" evidence="5">
    <location>
        <begin position="178"/>
        <end position="210"/>
    </location>
</feature>
<dbReference type="GO" id="GO:0005524">
    <property type="term" value="F:ATP binding"/>
    <property type="evidence" value="ECO:0007669"/>
    <property type="project" value="UniProtKB-UniRule"/>
</dbReference>
<dbReference type="GO" id="GO:0004540">
    <property type="term" value="F:RNA nuclease activity"/>
    <property type="evidence" value="ECO:0007669"/>
    <property type="project" value="InterPro"/>
</dbReference>
<gene>
    <name evidence="10" type="primary">LOC116304984</name>
</gene>
<evidence type="ECO:0000256" key="3">
    <source>
        <dbReference type="ARBA" id="ARBA00022840"/>
    </source>
</evidence>
<dbReference type="PANTHER" id="PTHR24189:SF50">
    <property type="entry name" value="ANKYRIN REPEAT AND SOCS BOX PROTEIN 2"/>
    <property type="match status" value="1"/>
</dbReference>
<dbReference type="PRINTS" id="PR01415">
    <property type="entry name" value="ANKYRIN"/>
</dbReference>
<accession>A0A6P8ITT4</accession>
<dbReference type="SMART" id="SM00220">
    <property type="entry name" value="S_TKc"/>
    <property type="match status" value="1"/>
</dbReference>
<feature type="repeat" description="ANK" evidence="5">
    <location>
        <begin position="76"/>
        <end position="109"/>
    </location>
</feature>
<sequence>MATDNMTDNKCDLLIRAVIQRNENDICALVDAGVDVNITGCGGQTALFYAVQQSNKESVVRALINAGADINMTGDDGQTALSYAAQQNNNESVVRALISAGADVNMTGEYGRTALFYAAQQSNNDSVIHALIDAGADVNRTYFHGRTALFYAVQRSNNESTVRALIYVGADFNITDIDNQTALIHAIQLSNESVVRVLIDAGADVNIINNYGQTALLYALRQSNNKSVVCALIDAGADVNITDVHGQNALFYAVQQSINNESVVRALIDAGADVNITNDYGQTPLFVAVRLSNNESVVCALIDAGADVNITTECGQTPLFVAVQQSNNESVVCALIDAGADVNKTDGDGQTALFYAVQQSNNEIVVRVLIDAGADVNISDNYGYDHTALFYAFRQSNNESVVRELIDAGGAFVHFRDVFGRTPLFYALNYPKSARILVDKGKKYLFHLKDNSNCSILNFFVDRNVFYGNTNILPGFFDLLEECEVQKKTFAEAILNIAFCKLPLIFLKRPGGLESMRTVITRALELAGQYIDNQKEIQMLITLVNENCKNGEGASQALQSLVELGADPNSVDQDGNTAFHCVTRLAFKGVVPQEIVMEICLQLEKLGVPLNFRNHEYQTPLLQCLRRNDGESVSLEEKRLSEVKTQVEICRFLSKHGSSIEGRSRMGETFFHLLLNLFQEGLDLNDMTVRQDVLHEAIKLLQFFSPEKVTNAGIINISHVSNNSTVMHLWASLHLPPPQDYASNVTRDLTFEQFLQTILSYLLRCGAKLDARNWVGRTPLLWCRTWIALKLLLDAGAKANDVDSSEASPLVAAALSSYGNKPGPYPDVSDLDPKAFWKTAIDKGLDPWTADKDGKSVLSICIERNYFVFAKALVDVACEQGYTRSETFAVGLLNAICKDKSTRTNWKSILVKDILKARRVPTTASEPLRLCCRNIIETGVLDNKIEKKSASAAKEMSASKDHVTFAERQHQSSKGRMNTLDNSIEAEFENSSVHCEIIKILRLYGADGNSCLDMVDTSDALKELLTNALDSSEVSVLIPWTSISKKYKAKLAKVTRRQECDVIHEDFWCHKEHVGSGSYGNVFVGINQKDGREVAIKCILKTRMQRPEDKREIKNLTVLADCEQTVRYLNFFEDETFSCIVLELMEGNLDEYLIDKSTFDSSKSTQLCQDVVKGLKFLHAENIIHRDLKPGNILYKIHPDLRLKIADFGLSCRDDSSTTTVYSANAGTRCWMAPELLMGTHVHGGDHSKASDMFSCGLVLHYILSKRKHPFSPCDCASKGEYQIAHETEANIMKGSMEGWDKSILVEATHLIEKMLECDKDKRPTAEKSLDHPLFWSNQKKVDVLVAVGNQSEFECPRAKRSTLTAVEIDLEKNFSSIVVHGKWDDSRYMNMPTIYTEMTSTKRKSYDTHSVIELVRFIRNAYAHVSESTRPTTIRKMLLEDFVFLEYFCHLVMEVYKVVTDHGWDQRREEIEYAMNK</sequence>
<dbReference type="PROSITE" id="PS50088">
    <property type="entry name" value="ANK_REPEAT"/>
    <property type="match status" value="10"/>
</dbReference>
<dbReference type="Gene3D" id="1.10.510.10">
    <property type="entry name" value="Transferase(Phosphotransferase) domain 1"/>
    <property type="match status" value="1"/>
</dbReference>
<keyword evidence="4 5" id="KW-0040">ANK repeat</keyword>
<reference evidence="10" key="1">
    <citation type="submission" date="2025-08" db="UniProtKB">
        <authorList>
            <consortium name="RefSeq"/>
        </authorList>
    </citation>
    <scope>IDENTIFICATION</scope>
    <source>
        <tissue evidence="10">Tentacle</tissue>
    </source>
</reference>
<dbReference type="InterPro" id="IPR017441">
    <property type="entry name" value="Protein_kinase_ATP_BS"/>
</dbReference>
<feature type="repeat" description="ANK" evidence="5">
    <location>
        <begin position="348"/>
        <end position="381"/>
    </location>
</feature>
<keyword evidence="3 6" id="KW-0067">ATP-binding</keyword>
<dbReference type="PROSITE" id="PS50011">
    <property type="entry name" value="PROTEIN_KINASE_DOM"/>
    <property type="match status" value="1"/>
</dbReference>
<dbReference type="InterPro" id="IPR038357">
    <property type="entry name" value="KEN_sf"/>
</dbReference>
<dbReference type="Gene3D" id="1.25.40.20">
    <property type="entry name" value="Ankyrin repeat-containing domain"/>
    <property type="match status" value="7"/>
</dbReference>
<dbReference type="Gene3D" id="3.30.200.20">
    <property type="entry name" value="Phosphorylase Kinase, domain 1"/>
    <property type="match status" value="1"/>
</dbReference>
<dbReference type="RefSeq" id="XP_031570656.1">
    <property type="nucleotide sequence ID" value="XM_031714796.1"/>
</dbReference>
<dbReference type="GO" id="GO:0006397">
    <property type="term" value="P:mRNA processing"/>
    <property type="evidence" value="ECO:0007669"/>
    <property type="project" value="InterPro"/>
</dbReference>
<dbReference type="InterPro" id="IPR008271">
    <property type="entry name" value="Ser/Thr_kinase_AS"/>
</dbReference>
<keyword evidence="9" id="KW-1185">Reference proteome</keyword>
<dbReference type="Gene3D" id="1.20.1440.180">
    <property type="entry name" value="KEN domain"/>
    <property type="match status" value="1"/>
</dbReference>
<dbReference type="InterPro" id="IPR010513">
    <property type="entry name" value="KEN_dom"/>
</dbReference>
<dbReference type="InParanoid" id="A0A6P8ITT4"/>
<feature type="repeat" description="ANK" evidence="5">
    <location>
        <begin position="110"/>
        <end position="139"/>
    </location>
</feature>
<feature type="repeat" description="ANK" evidence="5">
    <location>
        <begin position="245"/>
        <end position="279"/>
    </location>
</feature>
<name>A0A6P8ITT4_ACTTE</name>
<dbReference type="InterPro" id="IPR002110">
    <property type="entry name" value="Ankyrin_rpt"/>
</dbReference>
<feature type="repeat" description="ANK" evidence="5">
    <location>
        <begin position="211"/>
        <end position="244"/>
    </location>
</feature>
<dbReference type="Pfam" id="PF00023">
    <property type="entry name" value="Ank"/>
    <property type="match status" value="2"/>
</dbReference>
<feature type="domain" description="KEN" evidence="8">
    <location>
        <begin position="1338"/>
        <end position="1476"/>
    </location>
</feature>
<evidence type="ECO:0000313" key="10">
    <source>
        <dbReference type="RefSeq" id="XP_031570656.1"/>
    </source>
</evidence>